<dbReference type="Pfam" id="PF14559">
    <property type="entry name" value="TPR_19"/>
    <property type="match status" value="1"/>
</dbReference>
<dbReference type="EMBL" id="LSDA01000121">
    <property type="protein sequence ID" value="KXB55040.1"/>
    <property type="molecule type" value="Genomic_DNA"/>
</dbReference>
<evidence type="ECO:0000256" key="2">
    <source>
        <dbReference type="PROSITE-ProRule" id="PRU00339"/>
    </source>
</evidence>
<evidence type="ECO:0000313" key="4">
    <source>
        <dbReference type="EMBL" id="KXB55040.1"/>
    </source>
</evidence>
<keyword evidence="5" id="KW-1185">Reference proteome</keyword>
<comment type="caution">
    <text evidence="4">The sequence shown here is derived from an EMBL/GenBank/DDBJ whole genome shotgun (WGS) entry which is preliminary data.</text>
</comment>
<dbReference type="PROSITE" id="PS51170">
    <property type="entry name" value="CW"/>
    <property type="match status" value="2"/>
</dbReference>
<evidence type="ECO:0000256" key="1">
    <source>
        <dbReference type="ARBA" id="ARBA00022737"/>
    </source>
</evidence>
<reference evidence="5" key="1">
    <citation type="submission" date="2016-01" db="EMBL/GenBank/DDBJ databases">
        <authorList>
            <person name="Mitreva M."/>
            <person name="Pepin K.H."/>
            <person name="Mihindukulasuriya K.A."/>
            <person name="Fulton R."/>
            <person name="Fronick C."/>
            <person name="O'Laughlin M."/>
            <person name="Miner T."/>
            <person name="Herter B."/>
            <person name="Rosa B.A."/>
            <person name="Cordes M."/>
            <person name="Tomlinson C."/>
            <person name="Wollam A."/>
            <person name="Palsikar V.B."/>
            <person name="Mardis E.R."/>
            <person name="Wilson R.K."/>
        </authorList>
    </citation>
    <scope>NUCLEOTIDE SEQUENCE [LARGE SCALE GENOMIC DNA]</scope>
    <source>
        <strain evidence="5">DNF00896</strain>
    </source>
</reference>
<feature type="repeat" description="Cell wall-binding" evidence="3">
    <location>
        <begin position="242"/>
        <end position="261"/>
    </location>
</feature>
<evidence type="ECO:0000256" key="3">
    <source>
        <dbReference type="PROSITE-ProRule" id="PRU00591"/>
    </source>
</evidence>
<dbReference type="InterPro" id="IPR018337">
    <property type="entry name" value="Cell_wall/Cho-bd_repeat"/>
</dbReference>
<dbReference type="SUPFAM" id="SSF48452">
    <property type="entry name" value="TPR-like"/>
    <property type="match status" value="1"/>
</dbReference>
<dbReference type="Proteomes" id="UP000070394">
    <property type="component" value="Unassembled WGS sequence"/>
</dbReference>
<dbReference type="OrthoDB" id="9765879at2"/>
<dbReference type="PATRIC" id="fig|467210.3.peg.2191"/>
<sequence>MYKKFILTLLTAAFFTTGLTGCSQITSMRVSKQLKLADKYLVAADYEEAILALQKAIQIDPKNVGAHILLADTFAKVGRVTEADDTLKKAQKIEGITKDELAKIDEKLDSLNYIVGFSTSSGDFTDTVIITLSNLKNYNITYSLETDNQRLSATEAEYTSPIILDEDGDYKLSSYCTDESGTKHEVSVAEYVIKLDKEKHPNNSWESNNGIYRYRDASGHIATGWQQIDGVWYYLKENGDMATGWVQVDGAWYHFGDDGAMTADSSVDGYTLGSDGTITGVDVNNSSSRNIFKKIYRDALLQVYNTHKLNDVSWDNNEAQGMKFALADTNGDHVDDLIIYDGIDYSKLAIFGVFGDKLTTMFTVNDMKAVSSTTQGILEVIREENSKYSVNYYKYDKNSHTFPNVVASTSFDSEFEGQFEIRRIRGELGLTLSTLILHEDLTSENIGLVFE</sequence>
<dbReference type="AlphaFoldDB" id="A0A133ZI03"/>
<evidence type="ECO:0000313" key="5">
    <source>
        <dbReference type="Proteomes" id="UP000070394"/>
    </source>
</evidence>
<dbReference type="Gene3D" id="1.25.40.10">
    <property type="entry name" value="Tetratricopeptide repeat domain"/>
    <property type="match status" value="1"/>
</dbReference>
<keyword evidence="1" id="KW-0677">Repeat</keyword>
<gene>
    <name evidence="4" type="ORF">HMPREF1866_02213</name>
</gene>
<dbReference type="SUPFAM" id="SSF69360">
    <property type="entry name" value="Cell wall binding repeat"/>
    <property type="match status" value="1"/>
</dbReference>
<name>A0A133ZI03_9FIRM</name>
<proteinExistence type="predicted"/>
<dbReference type="SMART" id="SM00028">
    <property type="entry name" value="TPR"/>
    <property type="match status" value="2"/>
</dbReference>
<dbReference type="RefSeq" id="WP_060931820.1">
    <property type="nucleotide sequence ID" value="NZ_KQ959840.1"/>
</dbReference>
<feature type="repeat" description="Cell wall-binding" evidence="3">
    <location>
        <begin position="222"/>
        <end position="241"/>
    </location>
</feature>
<feature type="repeat" description="TPR" evidence="2">
    <location>
        <begin position="30"/>
        <end position="63"/>
    </location>
</feature>
<accession>A0A133ZI03</accession>
<dbReference type="PROSITE" id="PS50005">
    <property type="entry name" value="TPR"/>
    <property type="match status" value="1"/>
</dbReference>
<keyword evidence="2" id="KW-0802">TPR repeat</keyword>
<dbReference type="InterPro" id="IPR011990">
    <property type="entry name" value="TPR-like_helical_dom_sf"/>
</dbReference>
<dbReference type="PROSITE" id="PS51257">
    <property type="entry name" value="PROKAR_LIPOPROTEIN"/>
    <property type="match status" value="1"/>
</dbReference>
<dbReference type="Gene3D" id="2.10.270.10">
    <property type="entry name" value="Cholin Binding"/>
    <property type="match status" value="1"/>
</dbReference>
<organism evidence="4 5">
    <name type="scientific">Lachnoanaerobaculum saburreum</name>
    <dbReference type="NCBI Taxonomy" id="467210"/>
    <lineage>
        <taxon>Bacteria</taxon>
        <taxon>Bacillati</taxon>
        <taxon>Bacillota</taxon>
        <taxon>Clostridia</taxon>
        <taxon>Lachnospirales</taxon>
        <taxon>Lachnospiraceae</taxon>
        <taxon>Lachnoanaerobaculum</taxon>
    </lineage>
</organism>
<dbReference type="STRING" id="467210.HMPREF1866_02213"/>
<protein>
    <submittedName>
        <fullName evidence="4">Tetratricopeptide repeat protein</fullName>
    </submittedName>
</protein>
<dbReference type="Pfam" id="PF19127">
    <property type="entry name" value="Choline_bind_3"/>
    <property type="match status" value="1"/>
</dbReference>
<dbReference type="InterPro" id="IPR019734">
    <property type="entry name" value="TPR_rpt"/>
</dbReference>